<name>A0A162JL58_CORFA</name>
<feature type="compositionally biased region" description="Low complexity" evidence="1">
    <location>
        <begin position="43"/>
        <end position="54"/>
    </location>
</feature>
<reference evidence="2 3" key="1">
    <citation type="journal article" date="2016" name="Genome Biol. Evol.">
        <title>Divergent and convergent evolution of fungal pathogenicity.</title>
        <authorList>
            <person name="Shang Y."/>
            <person name="Xiao G."/>
            <person name="Zheng P."/>
            <person name="Cen K."/>
            <person name="Zhan S."/>
            <person name="Wang C."/>
        </authorList>
    </citation>
    <scope>NUCLEOTIDE SEQUENCE [LARGE SCALE GENOMIC DNA]</scope>
    <source>
        <strain evidence="2 3">ARSEF 2679</strain>
    </source>
</reference>
<accession>A0A162JL58</accession>
<dbReference type="Proteomes" id="UP000076744">
    <property type="component" value="Unassembled WGS sequence"/>
</dbReference>
<dbReference type="RefSeq" id="XP_018706869.1">
    <property type="nucleotide sequence ID" value="XM_018846162.1"/>
</dbReference>
<feature type="compositionally biased region" description="Polar residues" evidence="1">
    <location>
        <begin position="30"/>
        <end position="42"/>
    </location>
</feature>
<evidence type="ECO:0000256" key="1">
    <source>
        <dbReference type="SAM" id="MobiDB-lite"/>
    </source>
</evidence>
<feature type="region of interest" description="Disordered" evidence="1">
    <location>
        <begin position="175"/>
        <end position="212"/>
    </location>
</feature>
<feature type="region of interest" description="Disordered" evidence="1">
    <location>
        <begin position="227"/>
        <end position="359"/>
    </location>
</feature>
<dbReference type="STRING" id="1081104.A0A162JL58"/>
<proteinExistence type="predicted"/>
<sequence>MPAPGHDDPASVPLDGLHTLNLPLEQQTLPHTSADSRPNSPTRNSASACSSRSSLSRRRSVSSMKGLMPLTLSASAASYTSPILHEENLRQRVDDYLPELLAQDLELASDLFAAKSMSAGAPTYSVVAEYMARAKATGQFTNRLSMALPYQPASARVQVLGAIEERDSIASLLEQQQQEQQYHHHDGYLDGSELDDLSSEDGSFGMPPPPIRYRRNLSIITTATSFTDSVKKQSPQHSPLHMEPVCGSWIDGDSDSDSNSNYDFEDEEDSYAGPESPPTLLPRLYVPQEPLSPLFPRSPTTPHTDLDPLEYEPSATQECSRILHKKSHSVSDVPTATSLMPKKGTASKQAAAAAPDTTPSNRASIIAQEFQRATSPDFSAAEQRTPVSHVLASTPPPVPQKHHQRLSMLSAESLGKQKQTLAAAAVAATARQQPAPIPESPPMTEVDTSSEAGIEEGSAYGDQARSWQPLETDYSRTTPPSSPPRHFVTLANAATPYVPNFGGDELARVVPLPPDVIETLRVSVACFPETILLSSSLTIETIRSYSKKMRHPETDVLRLASTLVPDDEGTGKRSLWSKVNPLKKSSSSSLRHSAMRSINGSRSGSISGVIGGVGGGSADSQKAWSAIQNVFGSCSEYICDALFAHIMAYNYISALLARSAASAPAATTANLLGRHTSCRSRPSTDQKRGDDIPRKAASLLGLGDVDSAGSSSSRFARRTSTMASSIASRPLSTDGLLAGQPISTAAGSGDTPVRTVHAGLYRCIVRLIATARLTSVSGRLDQPIVDEEATEVDPLFMRSLCEVVRLVEETS</sequence>
<dbReference type="EMBL" id="AZHB01000004">
    <property type="protein sequence ID" value="OAA70582.1"/>
    <property type="molecule type" value="Genomic_DNA"/>
</dbReference>
<comment type="caution">
    <text evidence="2">The sequence shown here is derived from an EMBL/GenBank/DDBJ whole genome shotgun (WGS) entry which is preliminary data.</text>
</comment>
<gene>
    <name evidence="2" type="ORF">ISF_02556</name>
</gene>
<feature type="region of interest" description="Disordered" evidence="1">
    <location>
        <begin position="30"/>
        <end position="62"/>
    </location>
</feature>
<organism evidence="2 3">
    <name type="scientific">Cordyceps fumosorosea (strain ARSEF 2679)</name>
    <name type="common">Isaria fumosorosea</name>
    <dbReference type="NCBI Taxonomy" id="1081104"/>
    <lineage>
        <taxon>Eukaryota</taxon>
        <taxon>Fungi</taxon>
        <taxon>Dikarya</taxon>
        <taxon>Ascomycota</taxon>
        <taxon>Pezizomycotina</taxon>
        <taxon>Sordariomycetes</taxon>
        <taxon>Hypocreomycetidae</taxon>
        <taxon>Hypocreales</taxon>
        <taxon>Cordycipitaceae</taxon>
        <taxon>Cordyceps</taxon>
    </lineage>
</organism>
<evidence type="ECO:0000313" key="2">
    <source>
        <dbReference type="EMBL" id="OAA70582.1"/>
    </source>
</evidence>
<dbReference type="GeneID" id="30018848"/>
<feature type="compositionally biased region" description="Polar residues" evidence="1">
    <location>
        <begin position="227"/>
        <end position="237"/>
    </location>
</feature>
<dbReference type="OrthoDB" id="3506470at2759"/>
<protein>
    <submittedName>
        <fullName evidence="2">Uncharacterized protein</fullName>
    </submittedName>
</protein>
<dbReference type="AlphaFoldDB" id="A0A162JL58"/>
<keyword evidence="3" id="KW-1185">Reference proteome</keyword>
<evidence type="ECO:0000313" key="3">
    <source>
        <dbReference type="Proteomes" id="UP000076744"/>
    </source>
</evidence>